<keyword evidence="3" id="KW-1185">Reference proteome</keyword>
<accession>A0ABQ5AFI7</accession>
<sequence>MQTHMGSYLPIIWRDASKQARKKEDQRIKKEPFTLAGARQMRRNPSAARAYLSLFTWVIIIIIYDFVQDEVEDYNEDDENNPIDDDPLGGGVCAKHGGSVIKPLSLSELSSNPLPRFVPAPTRAKHTLYTTLNRDTTGLSYENTQLLLQLQAMKQQTQLRDCKSPRNTIPATILRPLANYSPVPSKVEGLIC</sequence>
<name>A0ABQ5AFI7_9ASTR</name>
<evidence type="ECO:0000313" key="3">
    <source>
        <dbReference type="Proteomes" id="UP001151760"/>
    </source>
</evidence>
<organism evidence="2 3">
    <name type="scientific">Tanacetum coccineum</name>
    <dbReference type="NCBI Taxonomy" id="301880"/>
    <lineage>
        <taxon>Eukaryota</taxon>
        <taxon>Viridiplantae</taxon>
        <taxon>Streptophyta</taxon>
        <taxon>Embryophyta</taxon>
        <taxon>Tracheophyta</taxon>
        <taxon>Spermatophyta</taxon>
        <taxon>Magnoliopsida</taxon>
        <taxon>eudicotyledons</taxon>
        <taxon>Gunneridae</taxon>
        <taxon>Pentapetalae</taxon>
        <taxon>asterids</taxon>
        <taxon>campanulids</taxon>
        <taxon>Asterales</taxon>
        <taxon>Asteraceae</taxon>
        <taxon>Asteroideae</taxon>
        <taxon>Anthemideae</taxon>
        <taxon>Anthemidinae</taxon>
        <taxon>Tanacetum</taxon>
    </lineage>
</organism>
<comment type="caution">
    <text evidence="2">The sequence shown here is derived from an EMBL/GenBank/DDBJ whole genome shotgun (WGS) entry which is preliminary data.</text>
</comment>
<gene>
    <name evidence="2" type="ORF">Tco_0821536</name>
</gene>
<keyword evidence="1" id="KW-0812">Transmembrane</keyword>
<protein>
    <submittedName>
        <fullName evidence="2">Uncharacterized protein</fullName>
    </submittedName>
</protein>
<keyword evidence="1" id="KW-1133">Transmembrane helix</keyword>
<reference evidence="2" key="2">
    <citation type="submission" date="2022-01" db="EMBL/GenBank/DDBJ databases">
        <authorList>
            <person name="Yamashiro T."/>
            <person name="Shiraishi A."/>
            <person name="Satake H."/>
            <person name="Nakayama K."/>
        </authorList>
    </citation>
    <scope>NUCLEOTIDE SEQUENCE</scope>
</reference>
<proteinExistence type="predicted"/>
<evidence type="ECO:0000313" key="2">
    <source>
        <dbReference type="EMBL" id="GJT00367.1"/>
    </source>
</evidence>
<feature type="transmembrane region" description="Helical" evidence="1">
    <location>
        <begin position="48"/>
        <end position="67"/>
    </location>
</feature>
<reference evidence="2" key="1">
    <citation type="journal article" date="2022" name="Int. J. Mol. Sci.">
        <title>Draft Genome of Tanacetum Coccineum: Genomic Comparison of Closely Related Tanacetum-Family Plants.</title>
        <authorList>
            <person name="Yamashiro T."/>
            <person name="Shiraishi A."/>
            <person name="Nakayama K."/>
            <person name="Satake H."/>
        </authorList>
    </citation>
    <scope>NUCLEOTIDE SEQUENCE</scope>
</reference>
<dbReference type="EMBL" id="BQNB010012190">
    <property type="protein sequence ID" value="GJT00367.1"/>
    <property type="molecule type" value="Genomic_DNA"/>
</dbReference>
<keyword evidence="1" id="KW-0472">Membrane</keyword>
<dbReference type="Proteomes" id="UP001151760">
    <property type="component" value="Unassembled WGS sequence"/>
</dbReference>
<evidence type="ECO:0000256" key="1">
    <source>
        <dbReference type="SAM" id="Phobius"/>
    </source>
</evidence>